<feature type="compositionally biased region" description="Polar residues" evidence="1">
    <location>
        <begin position="146"/>
        <end position="156"/>
    </location>
</feature>
<keyword evidence="4" id="KW-0645">Protease</keyword>
<keyword evidence="5" id="KW-1185">Reference proteome</keyword>
<evidence type="ECO:0000256" key="1">
    <source>
        <dbReference type="SAM" id="MobiDB-lite"/>
    </source>
</evidence>
<evidence type="ECO:0000313" key="4">
    <source>
        <dbReference type="EMBL" id="KPI87164.1"/>
    </source>
</evidence>
<dbReference type="GO" id="GO:0043171">
    <property type="term" value="P:peptide catabolic process"/>
    <property type="evidence" value="ECO:0007669"/>
    <property type="project" value="TreeGrafter"/>
</dbReference>
<dbReference type="InterPro" id="IPR050344">
    <property type="entry name" value="Peptidase_M1_aminopeptidases"/>
</dbReference>
<dbReference type="OrthoDB" id="263805at2759"/>
<dbReference type="OMA" id="EHHCSII"/>
<evidence type="ECO:0000259" key="2">
    <source>
        <dbReference type="Pfam" id="PF01433"/>
    </source>
</evidence>
<dbReference type="EMBL" id="LJSK01000100">
    <property type="protein sequence ID" value="KPI87164.1"/>
    <property type="molecule type" value="Genomic_DNA"/>
</dbReference>
<dbReference type="GO" id="GO:0005737">
    <property type="term" value="C:cytoplasm"/>
    <property type="evidence" value="ECO:0007669"/>
    <property type="project" value="TreeGrafter"/>
</dbReference>
<feature type="region of interest" description="Disordered" evidence="1">
    <location>
        <begin position="494"/>
        <end position="527"/>
    </location>
</feature>
<comment type="caution">
    <text evidence="4">The sequence shown here is derived from an EMBL/GenBank/DDBJ whole genome shotgun (WGS) entry which is preliminary data.</text>
</comment>
<keyword evidence="4" id="KW-0031">Aminopeptidase</keyword>
<dbReference type="Pfam" id="PF17900">
    <property type="entry name" value="Peptidase_M1_N"/>
    <property type="match status" value="1"/>
</dbReference>
<evidence type="ECO:0000259" key="3">
    <source>
        <dbReference type="Pfam" id="PF17900"/>
    </source>
</evidence>
<name>A0A0N1PC92_LEPSE</name>
<dbReference type="GO" id="GO:0005615">
    <property type="term" value="C:extracellular space"/>
    <property type="evidence" value="ECO:0007669"/>
    <property type="project" value="TreeGrafter"/>
</dbReference>
<dbReference type="PANTHER" id="PTHR11533">
    <property type="entry name" value="PROTEASE M1 ZINC METALLOPROTEASE"/>
    <property type="match status" value="1"/>
</dbReference>
<dbReference type="SUPFAM" id="SSF55486">
    <property type="entry name" value="Metalloproteases ('zincins'), catalytic domain"/>
    <property type="match status" value="1"/>
</dbReference>
<reference evidence="4 5" key="1">
    <citation type="journal article" date="2015" name="PLoS Pathog.">
        <title>Leptomonas seymouri: Adaptations to the Dixenous Life Cycle Analyzed by Genome Sequencing, Transcriptome Profiling and Co-infection with Leishmania donovani.</title>
        <authorList>
            <person name="Kraeva N."/>
            <person name="Butenko A."/>
            <person name="Hlavacova J."/>
            <person name="Kostygov A."/>
            <person name="Myskova J."/>
            <person name="Grybchuk D."/>
            <person name="Lestinova T."/>
            <person name="Votypka J."/>
            <person name="Volf P."/>
            <person name="Opperdoes F."/>
            <person name="Flegontov P."/>
            <person name="Lukes J."/>
            <person name="Yurchenko V."/>
        </authorList>
    </citation>
    <scope>NUCLEOTIDE SEQUENCE [LARGE SCALE GENOMIC DNA]</scope>
    <source>
        <strain evidence="4 5">ATCC 30220</strain>
    </source>
</reference>
<dbReference type="Gene3D" id="2.60.40.1730">
    <property type="entry name" value="tricorn interacting facor f3 domain"/>
    <property type="match status" value="1"/>
</dbReference>
<dbReference type="GO" id="GO:0042277">
    <property type="term" value="F:peptide binding"/>
    <property type="evidence" value="ECO:0007669"/>
    <property type="project" value="TreeGrafter"/>
</dbReference>
<dbReference type="Pfam" id="PF01433">
    <property type="entry name" value="Peptidase_M1"/>
    <property type="match status" value="1"/>
</dbReference>
<dbReference type="InterPro" id="IPR045357">
    <property type="entry name" value="Aminopeptidase_N-like_N"/>
</dbReference>
<dbReference type="InterPro" id="IPR027268">
    <property type="entry name" value="Peptidase_M4/M1_CTD_sf"/>
</dbReference>
<dbReference type="InterPro" id="IPR014782">
    <property type="entry name" value="Peptidase_M1_dom"/>
</dbReference>
<organism evidence="4 5">
    <name type="scientific">Leptomonas seymouri</name>
    <dbReference type="NCBI Taxonomy" id="5684"/>
    <lineage>
        <taxon>Eukaryota</taxon>
        <taxon>Discoba</taxon>
        <taxon>Euglenozoa</taxon>
        <taxon>Kinetoplastea</taxon>
        <taxon>Metakinetoplastina</taxon>
        <taxon>Trypanosomatida</taxon>
        <taxon>Trypanosomatidae</taxon>
        <taxon>Leishmaniinae</taxon>
        <taxon>Leptomonas</taxon>
    </lineage>
</organism>
<dbReference type="PANTHER" id="PTHR11533:SF299">
    <property type="entry name" value="AMINOPEPTIDASE"/>
    <property type="match status" value="1"/>
</dbReference>
<evidence type="ECO:0000313" key="5">
    <source>
        <dbReference type="Proteomes" id="UP000038009"/>
    </source>
</evidence>
<feature type="region of interest" description="Disordered" evidence="1">
    <location>
        <begin position="139"/>
        <end position="181"/>
    </location>
</feature>
<dbReference type="VEuPathDB" id="TriTrypDB:Lsey_0100_0150"/>
<dbReference type="InterPro" id="IPR042097">
    <property type="entry name" value="Aminopeptidase_N-like_N_sf"/>
</dbReference>
<dbReference type="GO" id="GO:0016020">
    <property type="term" value="C:membrane"/>
    <property type="evidence" value="ECO:0007669"/>
    <property type="project" value="TreeGrafter"/>
</dbReference>
<feature type="compositionally biased region" description="Low complexity" evidence="1">
    <location>
        <begin position="495"/>
        <end position="511"/>
    </location>
</feature>
<gene>
    <name evidence="4" type="ORF">ABL78_3766</name>
</gene>
<feature type="domain" description="Aminopeptidase N-like N-terminal" evidence="3">
    <location>
        <begin position="191"/>
        <end position="311"/>
    </location>
</feature>
<dbReference type="GO" id="GO:0006508">
    <property type="term" value="P:proteolysis"/>
    <property type="evidence" value="ECO:0007669"/>
    <property type="project" value="TreeGrafter"/>
</dbReference>
<sequence>MSSLNIWNPTLCALQLVFSRPSGTSTPIHAGCTYVGTSVIRYRLEALTEEEAAQHPLEGGNDVSESSSEYEDFLRHRRVVSAKHALHLHALTTTGGMYKDAKPLQVTNYQVNCVTSSPAGGGKAGTLKVLSVEQEDAGTAVPPTSCAKSNAAANTKQKNKGRPNRKGDIVASEEDTKNSLEGGSVDWGSKLVFFEGADTLPLHSEVELTVQFSGTIQTFDCGGIYAAKAESTGSSNADAPVLTHFEVRYARCAFPCPDDPQYRPMWQLKSIQLPDGYTTILTNGEEEGRKTLTAQRAVQRSFAPCGPLPAYVFSFGCFAEPLEQVEALLEVPEFTDDVGHRLEKDPGSLPCVAIPVRVLARRQARISVATLERILHLTLETVAALQHLFGCPLPLLQSRHVDVLLGPTMPFISGMEHHCSIILNETVFQSGRKAQGSGSAATEQAELVVHELAHHWIGNALGLPFAVKEGICQVLEQCIGDILLGKPMRKFKPDSAAAAPGPAGSAVSSAGDNAGLHRGTIQPSEKGHEFTGASYQHALNAIKRFVADRGFEAFKGSLQRIVEENVVVPTAAVEECGGVQMLRCIGGDVPPPPYLSTVAFLQWMETPP</sequence>
<proteinExistence type="predicted"/>
<protein>
    <submittedName>
        <fullName evidence="4">Putative aminopeptidase</fullName>
    </submittedName>
</protein>
<accession>A0A0N1PC92</accession>
<dbReference type="Gene3D" id="1.10.390.10">
    <property type="entry name" value="Neutral Protease Domain 2"/>
    <property type="match status" value="1"/>
</dbReference>
<feature type="domain" description="Peptidase M1 membrane alanine aminopeptidase" evidence="2">
    <location>
        <begin position="377"/>
        <end position="484"/>
    </location>
</feature>
<dbReference type="Proteomes" id="UP000038009">
    <property type="component" value="Unassembled WGS sequence"/>
</dbReference>
<dbReference type="GO" id="GO:0008270">
    <property type="term" value="F:zinc ion binding"/>
    <property type="evidence" value="ECO:0007669"/>
    <property type="project" value="InterPro"/>
</dbReference>
<dbReference type="AlphaFoldDB" id="A0A0N1PC92"/>
<dbReference type="SUPFAM" id="SSF63737">
    <property type="entry name" value="Leukotriene A4 hydrolase N-terminal domain"/>
    <property type="match status" value="1"/>
</dbReference>
<keyword evidence="4" id="KW-0378">Hydrolase</keyword>
<dbReference type="GO" id="GO:0070006">
    <property type="term" value="F:metalloaminopeptidase activity"/>
    <property type="evidence" value="ECO:0007669"/>
    <property type="project" value="TreeGrafter"/>
</dbReference>